<feature type="region of interest" description="Disordered" evidence="6">
    <location>
        <begin position="45"/>
        <end position="71"/>
    </location>
</feature>
<dbReference type="SMART" id="SM00443">
    <property type="entry name" value="G_patch"/>
    <property type="match status" value="1"/>
</dbReference>
<feature type="compositionally biased region" description="Polar residues" evidence="6">
    <location>
        <begin position="134"/>
        <end position="156"/>
    </location>
</feature>
<feature type="region of interest" description="Disordered" evidence="6">
    <location>
        <begin position="126"/>
        <end position="156"/>
    </location>
</feature>
<dbReference type="GO" id="GO:0005681">
    <property type="term" value="C:spliceosomal complex"/>
    <property type="evidence" value="ECO:0007669"/>
    <property type="project" value="TreeGrafter"/>
</dbReference>
<comment type="similarity">
    <text evidence="2 5">Belongs to the MOS2 family.</text>
</comment>
<dbReference type="Pfam" id="PF12656">
    <property type="entry name" value="G-patch_2"/>
    <property type="match status" value="1"/>
</dbReference>
<keyword evidence="5" id="KW-0507">mRNA processing</keyword>
<dbReference type="GO" id="GO:0003676">
    <property type="term" value="F:nucleic acid binding"/>
    <property type="evidence" value="ECO:0007669"/>
    <property type="project" value="InterPro"/>
</dbReference>
<accession>A0A3P9DLJ7</accession>
<feature type="domain" description="G-patch" evidence="7">
    <location>
        <begin position="223"/>
        <end position="269"/>
    </location>
</feature>
<evidence type="ECO:0000256" key="6">
    <source>
        <dbReference type="SAM" id="MobiDB-lite"/>
    </source>
</evidence>
<keyword evidence="4 5" id="KW-0539">Nucleus</keyword>
<dbReference type="Gene3D" id="2.30.30.30">
    <property type="match status" value="1"/>
</dbReference>
<dbReference type="InterPro" id="IPR045166">
    <property type="entry name" value="Spp2-like"/>
</dbReference>
<feature type="region of interest" description="Disordered" evidence="6">
    <location>
        <begin position="356"/>
        <end position="441"/>
    </location>
</feature>
<dbReference type="PANTHER" id="PTHR15818">
    <property type="entry name" value="G PATCH AND KOW-CONTAINING"/>
    <property type="match status" value="1"/>
</dbReference>
<dbReference type="Proteomes" id="UP000265160">
    <property type="component" value="LG20"/>
</dbReference>
<dbReference type="AlphaFoldDB" id="A0A3P9DLJ7"/>
<evidence type="ECO:0000256" key="2">
    <source>
        <dbReference type="ARBA" id="ARBA00010966"/>
    </source>
</evidence>
<dbReference type="InterPro" id="IPR014722">
    <property type="entry name" value="Rib_uL2_dom2"/>
</dbReference>
<dbReference type="InterPro" id="IPR005824">
    <property type="entry name" value="KOW"/>
</dbReference>
<proteinExistence type="inferred from homology"/>
<dbReference type="Pfam" id="PF25088">
    <property type="entry name" value="GPKOW_C"/>
    <property type="match status" value="1"/>
</dbReference>
<dbReference type="CDD" id="cd13153">
    <property type="entry name" value="KOW_GPKOW_B"/>
    <property type="match status" value="1"/>
</dbReference>
<reference evidence="8" key="3">
    <citation type="submission" date="2025-09" db="UniProtKB">
        <authorList>
            <consortium name="Ensembl"/>
        </authorList>
    </citation>
    <scope>IDENTIFICATION</scope>
</reference>
<dbReference type="InterPro" id="IPR000467">
    <property type="entry name" value="G_patch_dom"/>
</dbReference>
<feature type="region of interest" description="Disordered" evidence="6">
    <location>
        <begin position="257"/>
        <end position="297"/>
    </location>
</feature>
<evidence type="ECO:0000256" key="1">
    <source>
        <dbReference type="ARBA" id="ARBA00004123"/>
    </source>
</evidence>
<evidence type="ECO:0000256" key="4">
    <source>
        <dbReference type="ARBA" id="ARBA00023242"/>
    </source>
</evidence>
<feature type="compositionally biased region" description="Basic and acidic residues" evidence="6">
    <location>
        <begin position="269"/>
        <end position="294"/>
    </location>
</feature>
<comment type="subcellular location">
    <subcellularLocation>
        <location evidence="1 5">Nucleus</location>
    </subcellularLocation>
</comment>
<evidence type="ECO:0000256" key="3">
    <source>
        <dbReference type="ARBA" id="ARBA00022737"/>
    </source>
</evidence>
<dbReference type="STRING" id="106582.ENSMZEP00005035264"/>
<evidence type="ECO:0000259" key="7">
    <source>
        <dbReference type="PROSITE" id="PS50174"/>
    </source>
</evidence>
<dbReference type="GO" id="GO:0000398">
    <property type="term" value="P:mRNA splicing, via spliceosome"/>
    <property type="evidence" value="ECO:0007669"/>
    <property type="project" value="UniProtKB-UniRule"/>
</dbReference>
<dbReference type="PROSITE" id="PS50174">
    <property type="entry name" value="G_PATCH"/>
    <property type="match status" value="1"/>
</dbReference>
<keyword evidence="5" id="KW-0508">mRNA splicing</keyword>
<dbReference type="Gene3D" id="2.30.30.140">
    <property type="match status" value="1"/>
</dbReference>
<organism evidence="8 9">
    <name type="scientific">Maylandia zebra</name>
    <name type="common">zebra mbuna</name>
    <dbReference type="NCBI Taxonomy" id="106582"/>
    <lineage>
        <taxon>Eukaryota</taxon>
        <taxon>Metazoa</taxon>
        <taxon>Chordata</taxon>
        <taxon>Craniata</taxon>
        <taxon>Vertebrata</taxon>
        <taxon>Euteleostomi</taxon>
        <taxon>Actinopterygii</taxon>
        <taxon>Neopterygii</taxon>
        <taxon>Teleostei</taxon>
        <taxon>Neoteleostei</taxon>
        <taxon>Acanthomorphata</taxon>
        <taxon>Ovalentaria</taxon>
        <taxon>Cichlomorphae</taxon>
        <taxon>Cichliformes</taxon>
        <taxon>Cichlidae</taxon>
        <taxon>African cichlids</taxon>
        <taxon>Pseudocrenilabrinae</taxon>
        <taxon>Haplochromini</taxon>
        <taxon>Maylandia</taxon>
        <taxon>Maylandia zebra complex</taxon>
    </lineage>
</organism>
<reference evidence="8" key="2">
    <citation type="submission" date="2025-08" db="UniProtKB">
        <authorList>
            <consortium name="Ensembl"/>
        </authorList>
    </citation>
    <scope>IDENTIFICATION</scope>
</reference>
<dbReference type="InterPro" id="IPR041993">
    <property type="entry name" value="GPKOW_KOW1"/>
</dbReference>
<dbReference type="InterPro" id="IPR026822">
    <property type="entry name" value="Spp2/MOS2_G-patch"/>
</dbReference>
<evidence type="ECO:0000313" key="8">
    <source>
        <dbReference type="Ensembl" id="ENSMZEP00005035264.1"/>
    </source>
</evidence>
<dbReference type="PANTHER" id="PTHR15818:SF2">
    <property type="entry name" value="G-PATCH DOMAIN AND KOW MOTIFS-CONTAINING PROTEIN"/>
    <property type="match status" value="1"/>
</dbReference>
<feature type="compositionally biased region" description="Basic and acidic residues" evidence="6">
    <location>
        <begin position="419"/>
        <end position="434"/>
    </location>
</feature>
<evidence type="ECO:0000313" key="9">
    <source>
        <dbReference type="Proteomes" id="UP000265160"/>
    </source>
</evidence>
<keyword evidence="3" id="KW-0677">Repeat</keyword>
<feature type="compositionally biased region" description="Basic and acidic residues" evidence="6">
    <location>
        <begin position="356"/>
        <end position="412"/>
    </location>
</feature>
<keyword evidence="9" id="KW-1185">Reference proteome</keyword>
<comment type="function">
    <text evidence="5">RNA-binding protein involved in pre-mRNA splicing.</text>
</comment>
<evidence type="ECO:0000256" key="5">
    <source>
        <dbReference type="RuleBase" id="RU369096"/>
    </source>
</evidence>
<reference evidence="8 9" key="1">
    <citation type="journal article" date="2014" name="Nature">
        <title>The genomic substrate for adaptive radiation in African cichlid fish.</title>
        <authorList>
            <person name="Brawand D."/>
            <person name="Wagner C.E."/>
            <person name="Li Y.I."/>
            <person name="Malinsky M."/>
            <person name="Keller I."/>
            <person name="Fan S."/>
            <person name="Simakov O."/>
            <person name="Ng A.Y."/>
            <person name="Lim Z.W."/>
            <person name="Bezault E."/>
            <person name="Turner-Maier J."/>
            <person name="Johnson J."/>
            <person name="Alcazar R."/>
            <person name="Noh H.J."/>
            <person name="Russell P."/>
            <person name="Aken B."/>
            <person name="Alfoldi J."/>
            <person name="Amemiya C."/>
            <person name="Azzouzi N."/>
            <person name="Baroiller J.F."/>
            <person name="Barloy-Hubler F."/>
            <person name="Berlin A."/>
            <person name="Bloomquist R."/>
            <person name="Carleton K.L."/>
            <person name="Conte M.A."/>
            <person name="D'Cotta H."/>
            <person name="Eshel O."/>
            <person name="Gaffney L."/>
            <person name="Galibert F."/>
            <person name="Gante H.F."/>
            <person name="Gnerre S."/>
            <person name="Greuter L."/>
            <person name="Guyon R."/>
            <person name="Haddad N.S."/>
            <person name="Haerty W."/>
            <person name="Harris R.M."/>
            <person name="Hofmann H.A."/>
            <person name="Hourlier T."/>
            <person name="Hulata G."/>
            <person name="Jaffe D.B."/>
            <person name="Lara M."/>
            <person name="Lee A.P."/>
            <person name="MacCallum I."/>
            <person name="Mwaiko S."/>
            <person name="Nikaido M."/>
            <person name="Nishihara H."/>
            <person name="Ozouf-Costaz C."/>
            <person name="Penman D.J."/>
            <person name="Przybylski D."/>
            <person name="Rakotomanga M."/>
            <person name="Renn S.C.P."/>
            <person name="Ribeiro F.J."/>
            <person name="Ron M."/>
            <person name="Salzburger W."/>
            <person name="Sanchez-Pulido L."/>
            <person name="Santos M.E."/>
            <person name="Searle S."/>
            <person name="Sharpe T."/>
            <person name="Swofford R."/>
            <person name="Tan F.J."/>
            <person name="Williams L."/>
            <person name="Young S."/>
            <person name="Yin S."/>
            <person name="Okada N."/>
            <person name="Kocher T.D."/>
            <person name="Miska E.A."/>
            <person name="Lander E.S."/>
            <person name="Venkatesh B."/>
            <person name="Fernald R.D."/>
            <person name="Meyer A."/>
            <person name="Ponting C.P."/>
            <person name="Streelman J.T."/>
            <person name="Lindblad-Toh K."/>
            <person name="Seehausen O."/>
            <person name="Di Palma F."/>
        </authorList>
    </citation>
    <scope>NUCLEOTIDE SEQUENCE</scope>
</reference>
<sequence>MSHDGRCSNLQLARKRSCAGNKLQLPQVFPRTSFFSFSQTTMASHGADAGSSKPIASAEEQQGERKPAAVSFGFTKTASKFKPLTSDAQAKKDDRDYLTGIHGNELQSSKPSEKPKELIIPLIQKNRWHKPDQVGQNSENGGKIENTAQDNDSVESQAVKELIEDSRRQLDLWQNGPKSENINLSIPLLMQNKVPEGFEDGDQVKVDLRPESSTEADYERVPVEAYGLAMLKGMGWKKEEGIGRTFKQDVKPIEHQLRPKGLGLGADRSAVKDLEPSKHQRPPKPGEERGKEEELVMGPRGCVLVQSGPHKDLYGKIEGVDPDNARVMVKLAIGSKVVTISQYAIKLVERKEYEKYSKDLSRLSKAHKDKEREKEKGKDQERERQRREENERSSNGDKVKHKSSERDREKDEKKRKHRESSQDRDKPPVKEARRPPAPPSWLQRDLKVRFIDKAFKGGRYYNSKMQVEDVLTPSTCVCRTEEGRLLDDVKQDMLETIVPKSEYDSVMVVLGEHKGKVGRILQRDKNKCRAMVQLDRYEDKVFTLDYDTICHYVGAAADH</sequence>
<dbReference type="InterPro" id="IPR041994">
    <property type="entry name" value="GPKOW_KOW2"/>
</dbReference>
<name>A0A3P9DLJ7_9CICH</name>
<dbReference type="SMART" id="SM00739">
    <property type="entry name" value="KOW"/>
    <property type="match status" value="2"/>
</dbReference>
<dbReference type="Ensembl" id="ENSMZET00005036512.1">
    <property type="protein sequence ID" value="ENSMZEP00005035264.1"/>
    <property type="gene ID" value="ENSMZEG00005026357.1"/>
</dbReference>
<dbReference type="GeneTree" id="ENSGT00390000015154"/>
<dbReference type="CDD" id="cd13152">
    <property type="entry name" value="KOW_GPKOW_A"/>
    <property type="match status" value="1"/>
</dbReference>
<protein>
    <recommendedName>
        <fullName evidence="5">G-patch domain and KOW motifs-containing protein</fullName>
    </recommendedName>
</protein>